<evidence type="ECO:0000256" key="3">
    <source>
        <dbReference type="ARBA" id="ARBA00023125"/>
    </source>
</evidence>
<comment type="caution">
    <text evidence="6">The sequence shown here is derived from an EMBL/GenBank/DDBJ whole genome shotgun (WGS) entry which is preliminary data.</text>
</comment>
<organism evidence="6 7">
    <name type="scientific">Paracoccus aestuariivivens</name>
    <dbReference type="NCBI Taxonomy" id="1820333"/>
    <lineage>
        <taxon>Bacteria</taxon>
        <taxon>Pseudomonadati</taxon>
        <taxon>Pseudomonadota</taxon>
        <taxon>Alphaproteobacteria</taxon>
        <taxon>Rhodobacterales</taxon>
        <taxon>Paracoccaceae</taxon>
        <taxon>Paracoccus</taxon>
    </lineage>
</organism>
<dbReference type="PANTHER" id="PTHR30419">
    <property type="entry name" value="HTH-TYPE TRANSCRIPTIONAL REGULATOR YBHD"/>
    <property type="match status" value="1"/>
</dbReference>
<feature type="domain" description="HTH lysR-type" evidence="5">
    <location>
        <begin position="16"/>
        <end position="73"/>
    </location>
</feature>
<dbReference type="SUPFAM" id="SSF46785">
    <property type="entry name" value="Winged helix' DNA-binding domain"/>
    <property type="match status" value="1"/>
</dbReference>
<evidence type="ECO:0000259" key="5">
    <source>
        <dbReference type="PROSITE" id="PS50931"/>
    </source>
</evidence>
<comment type="similarity">
    <text evidence="1">Belongs to the LysR transcriptional regulatory family.</text>
</comment>
<evidence type="ECO:0000256" key="2">
    <source>
        <dbReference type="ARBA" id="ARBA00023015"/>
    </source>
</evidence>
<keyword evidence="3" id="KW-0238">DNA-binding</keyword>
<dbReference type="Gene3D" id="3.40.190.290">
    <property type="match status" value="1"/>
</dbReference>
<gene>
    <name evidence="6" type="ORF">GL286_10595</name>
</gene>
<dbReference type="GO" id="GO:0005829">
    <property type="term" value="C:cytosol"/>
    <property type="evidence" value="ECO:0007669"/>
    <property type="project" value="TreeGrafter"/>
</dbReference>
<dbReference type="Gene3D" id="1.10.10.10">
    <property type="entry name" value="Winged helix-like DNA-binding domain superfamily/Winged helix DNA-binding domain"/>
    <property type="match status" value="1"/>
</dbReference>
<evidence type="ECO:0000256" key="1">
    <source>
        <dbReference type="ARBA" id="ARBA00009437"/>
    </source>
</evidence>
<keyword evidence="2" id="KW-0805">Transcription regulation</keyword>
<dbReference type="PROSITE" id="PS50931">
    <property type="entry name" value="HTH_LYSR"/>
    <property type="match status" value="1"/>
</dbReference>
<proteinExistence type="inferred from homology"/>
<dbReference type="GO" id="GO:0003700">
    <property type="term" value="F:DNA-binding transcription factor activity"/>
    <property type="evidence" value="ECO:0007669"/>
    <property type="project" value="InterPro"/>
</dbReference>
<dbReference type="PANTHER" id="PTHR30419:SF8">
    <property type="entry name" value="NITROGEN ASSIMILATION TRANSCRIPTIONAL ACTIVATOR-RELATED"/>
    <property type="match status" value="1"/>
</dbReference>
<reference evidence="6 7" key="1">
    <citation type="submission" date="2019-11" db="EMBL/GenBank/DDBJ databases">
        <authorList>
            <person name="Dong K."/>
        </authorList>
    </citation>
    <scope>NUCLEOTIDE SEQUENCE [LARGE SCALE GENOMIC DNA]</scope>
    <source>
        <strain evidence="6 7">NBRC 111993</strain>
    </source>
</reference>
<dbReference type="InterPro" id="IPR036390">
    <property type="entry name" value="WH_DNA-bd_sf"/>
</dbReference>
<dbReference type="Pfam" id="PF03466">
    <property type="entry name" value="LysR_substrate"/>
    <property type="match status" value="1"/>
</dbReference>
<dbReference type="Proteomes" id="UP000478183">
    <property type="component" value="Unassembled WGS sequence"/>
</dbReference>
<evidence type="ECO:0000313" key="7">
    <source>
        <dbReference type="Proteomes" id="UP000478183"/>
    </source>
</evidence>
<name>A0A6L6JBX9_9RHOB</name>
<protein>
    <submittedName>
        <fullName evidence="6">LysR family transcriptional regulator</fullName>
    </submittedName>
</protein>
<dbReference type="InterPro" id="IPR005119">
    <property type="entry name" value="LysR_subst-bd"/>
</dbReference>
<sequence>MRSTRDLGDELVSKGIKMRQLALLVAVERSGQLSLAASILNITQPAASRLLGDLERIVGAQLTQRHSRGVSLTLAGQRLAERARSMLRDLDLAGREVRDISRGSVGSVRLGSVTGPSLELVLPVVRSLEQSEPDLRIRIDVTSSDRLASELLMGHLDLYLGRVPDGIDPSQFQLTPIGSEPLSLVVRRDHPLALMPDCTLEDCLEYDWVMQPTGSMLRGTVDRYLIERGLPPPSTVISTGSLMLSFAFVMRSQAAAVISTAAARLFGIGKENPVTELHVMPGLAVEPHSIVTIKDRVPTPSAQLFMNVLKEQIRQRST</sequence>
<dbReference type="OrthoDB" id="9803030at2"/>
<dbReference type="GO" id="GO:0003677">
    <property type="term" value="F:DNA binding"/>
    <property type="evidence" value="ECO:0007669"/>
    <property type="project" value="UniProtKB-KW"/>
</dbReference>
<dbReference type="AlphaFoldDB" id="A0A6L6JBX9"/>
<dbReference type="EMBL" id="WMIE01000005">
    <property type="protein sequence ID" value="MTH78179.1"/>
    <property type="molecule type" value="Genomic_DNA"/>
</dbReference>
<evidence type="ECO:0000256" key="4">
    <source>
        <dbReference type="ARBA" id="ARBA00023163"/>
    </source>
</evidence>
<dbReference type="InterPro" id="IPR036388">
    <property type="entry name" value="WH-like_DNA-bd_sf"/>
</dbReference>
<dbReference type="Pfam" id="PF00126">
    <property type="entry name" value="HTH_1"/>
    <property type="match status" value="1"/>
</dbReference>
<accession>A0A6L6JBX9</accession>
<dbReference type="InterPro" id="IPR050950">
    <property type="entry name" value="HTH-type_LysR_regulators"/>
</dbReference>
<dbReference type="InterPro" id="IPR000847">
    <property type="entry name" value="LysR_HTH_N"/>
</dbReference>
<keyword evidence="7" id="KW-1185">Reference proteome</keyword>
<dbReference type="SUPFAM" id="SSF53850">
    <property type="entry name" value="Periplasmic binding protein-like II"/>
    <property type="match status" value="1"/>
</dbReference>
<keyword evidence="4" id="KW-0804">Transcription</keyword>
<evidence type="ECO:0000313" key="6">
    <source>
        <dbReference type="EMBL" id="MTH78179.1"/>
    </source>
</evidence>